<feature type="transmembrane region" description="Helical" evidence="1">
    <location>
        <begin position="307"/>
        <end position="326"/>
    </location>
</feature>
<dbReference type="PANTHER" id="PTHR31970:SF9">
    <property type="entry name" value="MOLYBDATE TRANSPORTER 2"/>
    <property type="match status" value="1"/>
</dbReference>
<sequence length="402" mass="42415">MVRASSTCLAHAPFPSDTSPLTAPTRRIRFDRNELAGAFGDLGTDLPLLIGVIAASGVDSAGLLIVFGLLQMFSGFWYGMPMPVQPLKAFAALVIAQKIPGRIIFGGGLAIGLSMLLLSVTGLIDALAKLIPKPVVRGIQFGLALQLSTLALKEYVPADGLPGYALAAAAFTVTVLLLGNRRWPASLLVITLGIIYALAFKLDLTTAQQALGLHLPTWHVPQQADILTGAVLLALPQIPLSLGNSILATRQVIHDHYPEKQVTVRQISFTYGLMNLVAPFFGGFPVCHGSGGMVGHYAFGARTGGSVILYGGLFLVLGLFFSQGFADIVQIFPLPILGVLLLFEALTLAALLRDLTSSKPDLLVALLVGVLCSGLPYGYLVGLVVGTAVYYAMRRGWAGLGK</sequence>
<reference evidence="2" key="1">
    <citation type="submission" date="2022-04" db="EMBL/GenBank/DDBJ databases">
        <title>Hymenobacter sp. isolated from the air.</title>
        <authorList>
            <person name="Won M."/>
            <person name="Lee C.-M."/>
            <person name="Woen H.-Y."/>
            <person name="Kwon S.-W."/>
        </authorList>
    </citation>
    <scope>NUCLEOTIDE SEQUENCE</scope>
    <source>
        <strain evidence="2">5116S-3</strain>
    </source>
</reference>
<dbReference type="InterPro" id="IPR031563">
    <property type="entry name" value="MOT1/MOT2"/>
</dbReference>
<evidence type="ECO:0000313" key="3">
    <source>
        <dbReference type="Proteomes" id="UP000831796"/>
    </source>
</evidence>
<protein>
    <submittedName>
        <fullName evidence="2">Putative sulfate/molybdate transporter</fullName>
    </submittedName>
</protein>
<dbReference type="PANTHER" id="PTHR31970">
    <property type="match status" value="1"/>
</dbReference>
<dbReference type="AlphaFoldDB" id="A0A8T9Q7J6"/>
<name>A0A8T9Q7J6_9BACT</name>
<keyword evidence="1" id="KW-0812">Transmembrane</keyword>
<feature type="transmembrane region" description="Helical" evidence="1">
    <location>
        <begin position="101"/>
        <end position="124"/>
    </location>
</feature>
<dbReference type="Pfam" id="PF16983">
    <property type="entry name" value="MFS_MOT1"/>
    <property type="match status" value="2"/>
</dbReference>
<evidence type="ECO:0000256" key="1">
    <source>
        <dbReference type="SAM" id="Phobius"/>
    </source>
</evidence>
<dbReference type="EMBL" id="CP095046">
    <property type="protein sequence ID" value="UOQ73105.1"/>
    <property type="molecule type" value="Genomic_DNA"/>
</dbReference>
<dbReference type="RefSeq" id="WP_244676460.1">
    <property type="nucleotide sequence ID" value="NZ_CP095046.1"/>
</dbReference>
<feature type="transmembrane region" description="Helical" evidence="1">
    <location>
        <begin position="161"/>
        <end position="178"/>
    </location>
</feature>
<feature type="transmembrane region" description="Helical" evidence="1">
    <location>
        <begin position="185"/>
        <end position="202"/>
    </location>
</feature>
<dbReference type="KEGG" id="hcu:MUN79_03780"/>
<evidence type="ECO:0000313" key="2">
    <source>
        <dbReference type="EMBL" id="UOQ73105.1"/>
    </source>
</evidence>
<dbReference type="Proteomes" id="UP000831796">
    <property type="component" value="Chromosome"/>
</dbReference>
<keyword evidence="3" id="KW-1185">Reference proteome</keyword>
<keyword evidence="1" id="KW-0472">Membrane</keyword>
<organism evidence="2 3">
    <name type="scientific">Hymenobacter cellulosilyticus</name>
    <dbReference type="NCBI Taxonomy" id="2932248"/>
    <lineage>
        <taxon>Bacteria</taxon>
        <taxon>Pseudomonadati</taxon>
        <taxon>Bacteroidota</taxon>
        <taxon>Cytophagia</taxon>
        <taxon>Cytophagales</taxon>
        <taxon>Hymenobacteraceae</taxon>
        <taxon>Hymenobacter</taxon>
    </lineage>
</organism>
<proteinExistence type="predicted"/>
<keyword evidence="1" id="KW-1133">Transmembrane helix</keyword>
<feature type="transmembrane region" description="Helical" evidence="1">
    <location>
        <begin position="332"/>
        <end position="352"/>
    </location>
</feature>
<gene>
    <name evidence="2" type="ORF">MUN79_03780</name>
</gene>
<accession>A0A8T9Q7J6</accession>
<dbReference type="GO" id="GO:0015098">
    <property type="term" value="F:molybdate ion transmembrane transporter activity"/>
    <property type="evidence" value="ECO:0007669"/>
    <property type="project" value="InterPro"/>
</dbReference>
<feature type="transmembrane region" description="Helical" evidence="1">
    <location>
        <begin position="364"/>
        <end position="393"/>
    </location>
</feature>
<feature type="transmembrane region" description="Helical" evidence="1">
    <location>
        <begin position="267"/>
        <end position="287"/>
    </location>
</feature>